<organism evidence="2 3">
    <name type="scientific">Williamsia deligens</name>
    <dbReference type="NCBI Taxonomy" id="321325"/>
    <lineage>
        <taxon>Bacteria</taxon>
        <taxon>Bacillati</taxon>
        <taxon>Actinomycetota</taxon>
        <taxon>Actinomycetes</taxon>
        <taxon>Mycobacteriales</taxon>
        <taxon>Nocardiaceae</taxon>
        <taxon>Williamsia</taxon>
    </lineage>
</organism>
<feature type="transmembrane region" description="Helical" evidence="1">
    <location>
        <begin position="257"/>
        <end position="274"/>
    </location>
</feature>
<dbReference type="Proteomes" id="UP001597068">
    <property type="component" value="Unassembled WGS sequence"/>
</dbReference>
<proteinExistence type="predicted"/>
<feature type="transmembrane region" description="Helical" evidence="1">
    <location>
        <begin position="188"/>
        <end position="207"/>
    </location>
</feature>
<sequence length="359" mass="37732">MTPTRVILAATVVAAVAVGVAVVPRRSTTPRAGGLIRHPGLWSTAVVVVMAVNQVFVTAYVHQAWGDDTTRITQYLPPGWFDMADLGPLSDALPAWPWTVLHVQAALELPFVMLAYLLVARWFGPAVFARVMAARWWIAASWTVTFCLIEEELSNPYTTVDIVIRLVAGLATPLAVSRLVAGEKERSTGLVTIAVSAGALGVLVLAVYDVLTLYDLGHAPQWVVPVAVAGVVLAAARWHAGRVDGEMGPVTGSAARSLGWFVVLFAVPALPVRYGLNFGLAGLSIVAGVTTIVAAVWRGWDRRRGRALGVVLMTGVAGAAVGAVATSTLAEARLLGAAAGFVVVSAATCAACDRRVRRS</sequence>
<evidence type="ECO:0000256" key="1">
    <source>
        <dbReference type="SAM" id="Phobius"/>
    </source>
</evidence>
<feature type="transmembrane region" description="Helical" evidence="1">
    <location>
        <begin position="95"/>
        <end position="119"/>
    </location>
</feature>
<comment type="caution">
    <text evidence="2">The sequence shown here is derived from an EMBL/GenBank/DDBJ whole genome shotgun (WGS) entry which is preliminary data.</text>
</comment>
<dbReference type="RefSeq" id="WP_253647690.1">
    <property type="nucleotide sequence ID" value="NZ_BAAAMO010000002.1"/>
</dbReference>
<feature type="transmembrane region" description="Helical" evidence="1">
    <location>
        <begin position="40"/>
        <end position="61"/>
    </location>
</feature>
<accession>A0ABW3G2S2</accession>
<protein>
    <submittedName>
        <fullName evidence="2">Uncharacterized protein</fullName>
    </submittedName>
</protein>
<feature type="transmembrane region" description="Helical" evidence="1">
    <location>
        <begin position="332"/>
        <end position="352"/>
    </location>
</feature>
<evidence type="ECO:0000313" key="3">
    <source>
        <dbReference type="Proteomes" id="UP001597068"/>
    </source>
</evidence>
<feature type="transmembrane region" description="Helical" evidence="1">
    <location>
        <begin position="307"/>
        <end position="326"/>
    </location>
</feature>
<feature type="transmembrane region" description="Helical" evidence="1">
    <location>
        <begin position="6"/>
        <end position="24"/>
    </location>
</feature>
<keyword evidence="1" id="KW-1133">Transmembrane helix</keyword>
<feature type="transmembrane region" description="Helical" evidence="1">
    <location>
        <begin position="162"/>
        <end position="181"/>
    </location>
</feature>
<name>A0ABW3G2S2_9NOCA</name>
<keyword evidence="1" id="KW-0812">Transmembrane</keyword>
<gene>
    <name evidence="2" type="ORF">ACFQ04_00765</name>
</gene>
<reference evidence="3" key="1">
    <citation type="journal article" date="2019" name="Int. J. Syst. Evol. Microbiol.">
        <title>The Global Catalogue of Microorganisms (GCM) 10K type strain sequencing project: providing services to taxonomists for standard genome sequencing and annotation.</title>
        <authorList>
            <consortium name="The Broad Institute Genomics Platform"/>
            <consortium name="The Broad Institute Genome Sequencing Center for Infectious Disease"/>
            <person name="Wu L."/>
            <person name="Ma J."/>
        </authorList>
    </citation>
    <scope>NUCLEOTIDE SEQUENCE [LARGE SCALE GENOMIC DNA]</scope>
    <source>
        <strain evidence="3">CCUG 50873</strain>
    </source>
</reference>
<keyword evidence="3" id="KW-1185">Reference proteome</keyword>
<feature type="transmembrane region" description="Helical" evidence="1">
    <location>
        <begin position="131"/>
        <end position="150"/>
    </location>
</feature>
<keyword evidence="1" id="KW-0472">Membrane</keyword>
<dbReference type="EMBL" id="JBHTIL010000001">
    <property type="protein sequence ID" value="MFD0924258.1"/>
    <property type="molecule type" value="Genomic_DNA"/>
</dbReference>
<feature type="transmembrane region" description="Helical" evidence="1">
    <location>
        <begin position="280"/>
        <end position="300"/>
    </location>
</feature>
<evidence type="ECO:0000313" key="2">
    <source>
        <dbReference type="EMBL" id="MFD0924258.1"/>
    </source>
</evidence>
<feature type="transmembrane region" description="Helical" evidence="1">
    <location>
        <begin position="219"/>
        <end position="236"/>
    </location>
</feature>